<evidence type="ECO:0000313" key="6">
    <source>
        <dbReference type="Proteomes" id="UP000244956"/>
    </source>
</evidence>
<dbReference type="InterPro" id="IPR000318">
    <property type="entry name" value="Nase_comp1_CS"/>
</dbReference>
<dbReference type="Proteomes" id="UP000244956">
    <property type="component" value="Unassembled WGS sequence"/>
</dbReference>
<dbReference type="Pfam" id="PF00148">
    <property type="entry name" value="Oxidored_nitro"/>
    <property type="match status" value="1"/>
</dbReference>
<comment type="similarity">
    <text evidence="1 3">Belongs to the NifD/NifK/NifE/NifN family.</text>
</comment>
<dbReference type="InterPro" id="IPR050152">
    <property type="entry name" value="ChlB/BchB/BchZ"/>
</dbReference>
<dbReference type="Gene3D" id="3.40.50.1980">
    <property type="entry name" value="Nitrogenase molybdenum iron protein domain"/>
    <property type="match status" value="3"/>
</dbReference>
<proteinExistence type="inferred from homology"/>
<dbReference type="EMBL" id="QEWP01000002">
    <property type="protein sequence ID" value="PWE00564.1"/>
    <property type="molecule type" value="Genomic_DNA"/>
</dbReference>
<dbReference type="SUPFAM" id="SSF53807">
    <property type="entry name" value="Helical backbone' metal receptor"/>
    <property type="match status" value="1"/>
</dbReference>
<keyword evidence="6" id="KW-1185">Reference proteome</keyword>
<sequence>MEKESLLTPKSSGFVSTRNACKLCAPLGASIAYRGVEGCVPLVHGSQGCATYIRRYLISHFREPIDIASTNFTEDTTVFGGAMNLKEALNNISEQYKPDLIGVCTTCLSETIGEDVPQMLKIVEMEADRPADAPRLVAASTPSYQGTHAEGYREAVYSLVKRFSYKPALPESHSSINLFPGLWSPADLRHLKEIMTDFSLDYTLMPDYSDTLDNPIWDQYHRVPGGGTPLQKIRNMGGAKASIEFGVGEDYYKLNQNSGASYLEEEFDVPKHSLLSPIGIDQTDKFFELLNELSGKETPIAHTNERGRLIDAYVDGHKYVFGKKVVIYGDEDMVMALTSFLKEVGIIVSLAASGSEGRGLKKALSSDDGETTVMADADFEEIREFCLENKPDLIIGNSKGYNLAREIGVPLVRIGFPVHDRIGAQRILHVGYRGAQNLFDTIVNTLLQVKQDKSPVGYKYL</sequence>
<dbReference type="AlphaFoldDB" id="A0A2U2BBW6"/>
<dbReference type="Gene3D" id="1.20.89.10">
    <property type="entry name" value="Nitrogenase Molybdenum-iron Protein, subunit B, domain 4"/>
    <property type="match status" value="1"/>
</dbReference>
<comment type="caution">
    <text evidence="5">The sequence shown here is derived from an EMBL/GenBank/DDBJ whole genome shotgun (WGS) entry which is preliminary data.</text>
</comment>
<feature type="domain" description="Nitrogenase/oxidoreductase component 1" evidence="4">
    <location>
        <begin position="24"/>
        <end position="446"/>
    </location>
</feature>
<evidence type="ECO:0000256" key="3">
    <source>
        <dbReference type="RuleBase" id="RU004021"/>
    </source>
</evidence>
<dbReference type="InterPro" id="IPR000510">
    <property type="entry name" value="Nase/OxRdtase_comp1"/>
</dbReference>
<dbReference type="GO" id="GO:0016163">
    <property type="term" value="F:nitrogenase activity"/>
    <property type="evidence" value="ECO:0007669"/>
    <property type="project" value="InterPro"/>
</dbReference>
<gene>
    <name evidence="5" type="ORF">DDZ16_02910</name>
</gene>
<evidence type="ECO:0000259" key="4">
    <source>
        <dbReference type="Pfam" id="PF00148"/>
    </source>
</evidence>
<dbReference type="OrthoDB" id="9800746at2"/>
<organism evidence="5 6">
    <name type="scientific">Marinilabilia rubra</name>
    <dbReference type="NCBI Taxonomy" id="2162893"/>
    <lineage>
        <taxon>Bacteria</taxon>
        <taxon>Pseudomonadati</taxon>
        <taxon>Bacteroidota</taxon>
        <taxon>Bacteroidia</taxon>
        <taxon>Marinilabiliales</taxon>
        <taxon>Marinilabiliaceae</taxon>
        <taxon>Marinilabilia</taxon>
    </lineage>
</organism>
<reference evidence="5 6" key="1">
    <citation type="submission" date="2018-05" db="EMBL/GenBank/DDBJ databases">
        <title>Marinilabilia rubrum sp. nov., isolated from saltern sediment.</title>
        <authorList>
            <person name="Zhang R."/>
        </authorList>
    </citation>
    <scope>NUCLEOTIDE SEQUENCE [LARGE SCALE GENOMIC DNA]</scope>
    <source>
        <strain evidence="5 6">WTE16</strain>
    </source>
</reference>
<dbReference type="PROSITE" id="PS00699">
    <property type="entry name" value="NITROGENASE_1_1"/>
    <property type="match status" value="1"/>
</dbReference>
<accession>A0A2U2BBW6</accession>
<protein>
    <submittedName>
        <fullName evidence="5">Nitrogenase</fullName>
    </submittedName>
</protein>
<dbReference type="PANTHER" id="PTHR33712:SF7">
    <property type="entry name" value="LIGHT-INDEPENDENT PROTOCHLOROPHYLLIDE REDUCTASE SUBUNIT B"/>
    <property type="match status" value="1"/>
</dbReference>
<dbReference type="PANTHER" id="PTHR33712">
    <property type="entry name" value="LIGHT-INDEPENDENT PROTOCHLOROPHYLLIDE REDUCTASE SUBUNIT B"/>
    <property type="match status" value="1"/>
</dbReference>
<keyword evidence="2 3" id="KW-0535">Nitrogen fixation</keyword>
<name>A0A2U2BBW6_9BACT</name>
<dbReference type="RefSeq" id="WP_109262936.1">
    <property type="nucleotide sequence ID" value="NZ_QEWP01000002.1"/>
</dbReference>
<evidence type="ECO:0000313" key="5">
    <source>
        <dbReference type="EMBL" id="PWE00564.1"/>
    </source>
</evidence>
<evidence type="ECO:0000256" key="1">
    <source>
        <dbReference type="ARBA" id="ARBA00011002"/>
    </source>
</evidence>
<evidence type="ECO:0000256" key="2">
    <source>
        <dbReference type="ARBA" id="ARBA00023231"/>
    </source>
</evidence>